<organism evidence="4 5">
    <name type="scientific">Trichoderma harzianum CBS 226.95</name>
    <dbReference type="NCBI Taxonomy" id="983964"/>
    <lineage>
        <taxon>Eukaryota</taxon>
        <taxon>Fungi</taxon>
        <taxon>Dikarya</taxon>
        <taxon>Ascomycota</taxon>
        <taxon>Pezizomycotina</taxon>
        <taxon>Sordariomycetes</taxon>
        <taxon>Hypocreomycetidae</taxon>
        <taxon>Hypocreales</taxon>
        <taxon>Hypocreaceae</taxon>
        <taxon>Trichoderma</taxon>
    </lineage>
</organism>
<accession>A0A2T4AV00</accession>
<sequence>MEPKTEASRKRDSDRETHLRHIYGIVPNRGQLLDHQLERRTYFDSGDFALSTAREPSSMGSVTTGSQHPSREAISHPFCPESGQANLLERSNSKDKGTETKRKSLLGEEQSGDKS</sequence>
<dbReference type="STRING" id="983964.A0A2T4AV00"/>
<dbReference type="EMBL" id="KZ679675">
    <property type="protein sequence ID" value="PTB60885.1"/>
    <property type="molecule type" value="Genomic_DNA"/>
</dbReference>
<evidence type="ECO:0000313" key="5">
    <source>
        <dbReference type="Proteomes" id="UP000241690"/>
    </source>
</evidence>
<reference evidence="4 5" key="1">
    <citation type="submission" date="2016-07" db="EMBL/GenBank/DDBJ databases">
        <title>Multiple horizontal gene transfer events from other fungi enriched the ability of initially mycotrophic Trichoderma (Ascomycota) to feed on dead plant biomass.</title>
        <authorList>
            <consortium name="DOE Joint Genome Institute"/>
            <person name="Aerts A."/>
            <person name="Atanasova L."/>
            <person name="Chenthamara K."/>
            <person name="Zhang J."/>
            <person name="Grujic M."/>
            <person name="Henrissat B."/>
            <person name="Kuo A."/>
            <person name="Salamov A."/>
            <person name="Lipzen A."/>
            <person name="Labutti K."/>
            <person name="Barry K."/>
            <person name="Miao Y."/>
            <person name="Rahimi M.J."/>
            <person name="Shen Q."/>
            <person name="Grigoriev I.V."/>
            <person name="Kubicek C.P."/>
            <person name="Druzhinina I.S."/>
        </authorList>
    </citation>
    <scope>NUCLEOTIDE SEQUENCE [LARGE SCALE GENOMIC DNA]</scope>
    <source>
        <strain evidence="4 5">CBS 226.95</strain>
    </source>
</reference>
<feature type="compositionally biased region" description="Polar residues" evidence="3">
    <location>
        <begin position="54"/>
        <end position="68"/>
    </location>
</feature>
<proteinExistence type="inferred from homology"/>
<dbReference type="RefSeq" id="XP_024780562.1">
    <property type="nucleotide sequence ID" value="XM_024922031.1"/>
</dbReference>
<feature type="compositionally biased region" description="Basic and acidic residues" evidence="3">
    <location>
        <begin position="91"/>
        <end position="115"/>
    </location>
</feature>
<feature type="region of interest" description="Disordered" evidence="3">
    <location>
        <begin position="1"/>
        <end position="21"/>
    </location>
</feature>
<dbReference type="Proteomes" id="UP000241690">
    <property type="component" value="Unassembled WGS sequence"/>
</dbReference>
<dbReference type="AlphaFoldDB" id="A0A2T4AV00"/>
<protein>
    <recommendedName>
        <fullName evidence="2">mRNA stability protein</fullName>
    </recommendedName>
</protein>
<comment type="function">
    <text evidence="2">Plays an essential role in initiation of the G0 program by preventing the degradation of specific nutrient-regulated mRNAs via the 5'-3' mRNA decay pathway.</text>
</comment>
<evidence type="ECO:0000256" key="2">
    <source>
        <dbReference type="RuleBase" id="RU363120"/>
    </source>
</evidence>
<evidence type="ECO:0000256" key="3">
    <source>
        <dbReference type="SAM" id="MobiDB-lite"/>
    </source>
</evidence>
<name>A0A2T4AV00_TRIHA</name>
<keyword evidence="5" id="KW-1185">Reference proteome</keyword>
<feature type="region of interest" description="Disordered" evidence="3">
    <location>
        <begin position="51"/>
        <end position="115"/>
    </location>
</feature>
<feature type="compositionally biased region" description="Basic and acidic residues" evidence="3">
    <location>
        <begin position="1"/>
        <end position="19"/>
    </location>
</feature>
<dbReference type="InterPro" id="IPR006760">
    <property type="entry name" value="Endosulphine"/>
</dbReference>
<evidence type="ECO:0000256" key="1">
    <source>
        <dbReference type="ARBA" id="ARBA00010520"/>
    </source>
</evidence>
<evidence type="ECO:0000313" key="4">
    <source>
        <dbReference type="EMBL" id="PTB60885.1"/>
    </source>
</evidence>
<gene>
    <name evidence="4" type="ORF">M431DRAFT_72490</name>
</gene>
<dbReference type="GeneID" id="36630614"/>
<dbReference type="Pfam" id="PF04667">
    <property type="entry name" value="Endosulfine"/>
    <property type="match status" value="1"/>
</dbReference>
<comment type="similarity">
    <text evidence="1 2">Belongs to the endosulfine family.</text>
</comment>